<proteinExistence type="inferred from homology"/>
<gene>
    <name evidence="8" type="ORF">CLV44_11050</name>
</gene>
<comment type="similarity">
    <text evidence="1">Belongs to the EcnA/EcnB lipoprotein family.</text>
</comment>
<feature type="chain" id="PRO_5015200774" evidence="7">
    <location>
        <begin position="25"/>
        <end position="52"/>
    </location>
</feature>
<protein>
    <submittedName>
        <fullName evidence="8">Entericidin EcnA/B family protein</fullName>
    </submittedName>
</protein>
<evidence type="ECO:0000256" key="6">
    <source>
        <dbReference type="ARBA" id="ARBA00023288"/>
    </source>
</evidence>
<feature type="signal peptide" evidence="7">
    <location>
        <begin position="1"/>
        <end position="24"/>
    </location>
</feature>
<dbReference type="EMBL" id="PYGI01000010">
    <property type="protein sequence ID" value="PSL13869.1"/>
    <property type="molecule type" value="Genomic_DNA"/>
</dbReference>
<dbReference type="GO" id="GO:0009636">
    <property type="term" value="P:response to toxic substance"/>
    <property type="evidence" value="ECO:0007669"/>
    <property type="project" value="InterPro"/>
</dbReference>
<keyword evidence="9" id="KW-1185">Reference proteome</keyword>
<dbReference type="AlphaFoldDB" id="A0A2P8EWL3"/>
<evidence type="ECO:0000256" key="2">
    <source>
        <dbReference type="ARBA" id="ARBA00022475"/>
    </source>
</evidence>
<organism evidence="8 9">
    <name type="scientific">Marinobacterium halophilum</name>
    <dbReference type="NCBI Taxonomy" id="267374"/>
    <lineage>
        <taxon>Bacteria</taxon>
        <taxon>Pseudomonadati</taxon>
        <taxon>Pseudomonadota</taxon>
        <taxon>Gammaproteobacteria</taxon>
        <taxon>Oceanospirillales</taxon>
        <taxon>Oceanospirillaceae</taxon>
        <taxon>Marinobacterium</taxon>
    </lineage>
</organism>
<name>A0A2P8EWL3_9GAMM</name>
<keyword evidence="5" id="KW-0564">Palmitate</keyword>
<evidence type="ECO:0000256" key="7">
    <source>
        <dbReference type="SAM" id="SignalP"/>
    </source>
</evidence>
<sequence>MMRKKLISLLLNTLVLVSLGTAVSGCSTIEGAGKDLEKAGEAIRDAARNANS</sequence>
<comment type="caution">
    <text evidence="8">The sequence shown here is derived from an EMBL/GenBank/DDBJ whole genome shotgun (WGS) entry which is preliminary data.</text>
</comment>
<keyword evidence="4" id="KW-0472">Membrane</keyword>
<dbReference type="Pfam" id="PF08085">
    <property type="entry name" value="Entericidin"/>
    <property type="match status" value="1"/>
</dbReference>
<dbReference type="GO" id="GO:0016020">
    <property type="term" value="C:membrane"/>
    <property type="evidence" value="ECO:0007669"/>
    <property type="project" value="InterPro"/>
</dbReference>
<keyword evidence="6" id="KW-0449">Lipoprotein</keyword>
<keyword evidence="2" id="KW-1003">Cell membrane</keyword>
<dbReference type="Proteomes" id="UP000242133">
    <property type="component" value="Unassembled WGS sequence"/>
</dbReference>
<accession>A0A2P8EWL3</accession>
<evidence type="ECO:0000256" key="1">
    <source>
        <dbReference type="ARBA" id="ARBA00010296"/>
    </source>
</evidence>
<dbReference type="PROSITE" id="PS51257">
    <property type="entry name" value="PROKAR_LIPOPROTEIN"/>
    <property type="match status" value="1"/>
</dbReference>
<evidence type="ECO:0000256" key="5">
    <source>
        <dbReference type="ARBA" id="ARBA00023139"/>
    </source>
</evidence>
<evidence type="ECO:0000256" key="4">
    <source>
        <dbReference type="ARBA" id="ARBA00023136"/>
    </source>
</evidence>
<dbReference type="InterPro" id="IPR012556">
    <property type="entry name" value="Entericidin"/>
</dbReference>
<reference evidence="8 9" key="1">
    <citation type="submission" date="2018-03" db="EMBL/GenBank/DDBJ databases">
        <title>Genomic Encyclopedia of Archaeal and Bacterial Type Strains, Phase II (KMG-II): from individual species to whole genera.</title>
        <authorList>
            <person name="Goeker M."/>
        </authorList>
    </citation>
    <scope>NUCLEOTIDE SEQUENCE [LARGE SCALE GENOMIC DNA]</scope>
    <source>
        <strain evidence="8 9">DSM 17586</strain>
    </source>
</reference>
<evidence type="ECO:0000313" key="9">
    <source>
        <dbReference type="Proteomes" id="UP000242133"/>
    </source>
</evidence>
<evidence type="ECO:0000256" key="3">
    <source>
        <dbReference type="ARBA" id="ARBA00022729"/>
    </source>
</evidence>
<evidence type="ECO:0000313" key="8">
    <source>
        <dbReference type="EMBL" id="PSL13869.1"/>
    </source>
</evidence>
<keyword evidence="3 7" id="KW-0732">Signal</keyword>